<dbReference type="SMART" id="SM00857">
    <property type="entry name" value="Resolvase"/>
    <property type="match status" value="1"/>
</dbReference>
<proteinExistence type="predicted"/>
<dbReference type="Proteomes" id="UP000467006">
    <property type="component" value="Chromosome"/>
</dbReference>
<evidence type="ECO:0000313" key="2">
    <source>
        <dbReference type="Proteomes" id="UP000467006"/>
    </source>
</evidence>
<keyword evidence="2" id="KW-1185">Reference proteome</keyword>
<dbReference type="PROSITE" id="PS51736">
    <property type="entry name" value="RECOMBINASES_3"/>
    <property type="match status" value="1"/>
</dbReference>
<organism evidence="1 2">
    <name type="scientific">Mycolicibacterium duvalii</name>
    <dbReference type="NCBI Taxonomy" id="39688"/>
    <lineage>
        <taxon>Bacteria</taxon>
        <taxon>Bacillati</taxon>
        <taxon>Actinomycetota</taxon>
        <taxon>Actinomycetes</taxon>
        <taxon>Mycobacteriales</taxon>
        <taxon>Mycobacteriaceae</taxon>
        <taxon>Mycolicibacterium</taxon>
    </lineage>
</organism>
<gene>
    <name evidence="1" type="ORF">MDUV_00900</name>
</gene>
<dbReference type="EMBL" id="AP022563">
    <property type="protein sequence ID" value="BBX15230.1"/>
    <property type="molecule type" value="Genomic_DNA"/>
</dbReference>
<dbReference type="KEGG" id="mdu:MDUV_00900"/>
<dbReference type="InterPro" id="IPR006119">
    <property type="entry name" value="Resolv_N"/>
</dbReference>
<sequence>MSTTAIAAALDRTRSRRSRSTGPAPTGTAVAYLRVSTDEQAESGAGLAAQRSAIEAVAAARGWTITDDAWHEDGGVSGGKAPHQRPGLAAALEAVQTGQAERLIVAKIDRLSRRFRDAVDLMETAADEGWPLYIADIDADLTTSNGRLVARMLAAISEDERDRIRQRTKAALAAKKAAGVRLGRPSTLPTEVVARIIEERAAGTSFAKIAQTLNADAVPTAQGGARWYPATVKAVFGGQDAARLRAIPPAVPL</sequence>
<dbReference type="PANTHER" id="PTHR30461">
    <property type="entry name" value="DNA-INVERTASE FROM LAMBDOID PROPHAGE"/>
    <property type="match status" value="1"/>
</dbReference>
<accession>A0A7I7JTW7</accession>
<name>A0A7I7JTW7_9MYCO</name>
<evidence type="ECO:0000313" key="1">
    <source>
        <dbReference type="EMBL" id="BBX15230.1"/>
    </source>
</evidence>
<dbReference type="Pfam" id="PF07508">
    <property type="entry name" value="Recombinase"/>
    <property type="match status" value="1"/>
</dbReference>
<dbReference type="SUPFAM" id="SSF53041">
    <property type="entry name" value="Resolvase-like"/>
    <property type="match status" value="1"/>
</dbReference>
<dbReference type="PANTHER" id="PTHR30461:SF2">
    <property type="entry name" value="SERINE RECOMBINASE PINE-RELATED"/>
    <property type="match status" value="1"/>
</dbReference>
<dbReference type="InterPro" id="IPR036162">
    <property type="entry name" value="Resolvase-like_N_sf"/>
</dbReference>
<dbReference type="RefSeq" id="WP_098005199.1">
    <property type="nucleotide sequence ID" value="NZ_AP022563.1"/>
</dbReference>
<dbReference type="PROSITE" id="PS00397">
    <property type="entry name" value="RECOMBINASES_1"/>
    <property type="match status" value="1"/>
</dbReference>
<dbReference type="Gene3D" id="3.40.50.1390">
    <property type="entry name" value="Resolvase, N-terminal catalytic domain"/>
    <property type="match status" value="1"/>
</dbReference>
<dbReference type="CDD" id="cd00338">
    <property type="entry name" value="Ser_Recombinase"/>
    <property type="match status" value="1"/>
</dbReference>
<dbReference type="InterPro" id="IPR006118">
    <property type="entry name" value="Recombinase_CS"/>
</dbReference>
<dbReference type="GO" id="GO:0003677">
    <property type="term" value="F:DNA binding"/>
    <property type="evidence" value="ECO:0007669"/>
    <property type="project" value="InterPro"/>
</dbReference>
<dbReference type="Pfam" id="PF00239">
    <property type="entry name" value="Resolvase"/>
    <property type="match status" value="1"/>
</dbReference>
<protein>
    <submittedName>
        <fullName evidence="1">Resolvase</fullName>
    </submittedName>
</protein>
<dbReference type="OrthoDB" id="3217513at2"/>
<dbReference type="AlphaFoldDB" id="A0A7I7JTW7"/>
<dbReference type="InterPro" id="IPR011109">
    <property type="entry name" value="DNA_bind_recombinase_dom"/>
</dbReference>
<dbReference type="InterPro" id="IPR050639">
    <property type="entry name" value="SSR_resolvase"/>
</dbReference>
<reference evidence="1 2" key="1">
    <citation type="journal article" date="2019" name="Emerg. Microbes Infect.">
        <title>Comprehensive subspecies identification of 175 nontuberculous mycobacteria species based on 7547 genomic profiles.</title>
        <authorList>
            <person name="Matsumoto Y."/>
            <person name="Kinjo T."/>
            <person name="Motooka D."/>
            <person name="Nabeya D."/>
            <person name="Jung N."/>
            <person name="Uechi K."/>
            <person name="Horii T."/>
            <person name="Iida T."/>
            <person name="Fujita J."/>
            <person name="Nakamura S."/>
        </authorList>
    </citation>
    <scope>NUCLEOTIDE SEQUENCE [LARGE SCALE GENOMIC DNA]</scope>
    <source>
        <strain evidence="1 2">JCM 6396</strain>
    </source>
</reference>
<dbReference type="GO" id="GO:0000150">
    <property type="term" value="F:DNA strand exchange activity"/>
    <property type="evidence" value="ECO:0007669"/>
    <property type="project" value="InterPro"/>
</dbReference>